<evidence type="ECO:0000256" key="2">
    <source>
        <dbReference type="SAM" id="MobiDB-lite"/>
    </source>
</evidence>
<proteinExistence type="predicted"/>
<keyword evidence="3" id="KW-1133">Transmembrane helix</keyword>
<accession>A0ABN9SYT4</accession>
<sequence length="513" mass="57448">MQARQQALILPGIGGVLASQGFDLAAAKQSWAEAQEREARAALDAVEARCRDEMLAMTAEFALAKERLRKEAIEVQQEADRRVRLSEETAAAALRTYQEEMEQRMAHFNQESLVVEQRFQQRRVLADGEVLDQRRRADAALADATQRVELVRRDCAEESSRLHKQCDRFLMEMQEELQRITTVNDQRVRLAHDALMNYMSEQEEAALRVLATLRQEQEVKAIAYDYEERWGPKEYGSWRAGLDGFQVRSARRAEACRRSEEAYRGLERRWAEARERQDLEERRRKEAAERAVQRSREAVEHRKWREDAVLARRAEERARVLEHERFREDCARLRRGLPPNGGAPAAAAAVAASAAARGACVAGAPRAAQDAANSLEGSTSRPGTARSLGRAVGHGLRDAERRKLDEVEMHAAMPAACFDAISGGWNPRVARTQQDLHQQGLEKAQSKYERAKNALAQSMQAAAQAKADLAEAHAAADVAAAKAVRLVHIWVVTLPSASTAFVSAFLVGFHFLV</sequence>
<protein>
    <recommendedName>
        <fullName evidence="6">Cilia- and flagella-associated protein 157</fullName>
    </recommendedName>
</protein>
<keyword evidence="1" id="KW-0175">Coiled coil</keyword>
<feature type="coiled-coil region" evidence="1">
    <location>
        <begin position="441"/>
        <end position="468"/>
    </location>
</feature>
<reference evidence="4" key="1">
    <citation type="submission" date="2023-10" db="EMBL/GenBank/DDBJ databases">
        <authorList>
            <person name="Chen Y."/>
            <person name="Shah S."/>
            <person name="Dougan E. K."/>
            <person name="Thang M."/>
            <person name="Chan C."/>
        </authorList>
    </citation>
    <scope>NUCLEOTIDE SEQUENCE [LARGE SCALE GENOMIC DNA]</scope>
</reference>
<name>A0ABN9SYT4_9DINO</name>
<dbReference type="Proteomes" id="UP001189429">
    <property type="component" value="Unassembled WGS sequence"/>
</dbReference>
<evidence type="ECO:0000256" key="3">
    <source>
        <dbReference type="SAM" id="Phobius"/>
    </source>
</evidence>
<keyword evidence="3" id="KW-0472">Membrane</keyword>
<feature type="region of interest" description="Disordered" evidence="2">
    <location>
        <begin position="372"/>
        <end position="394"/>
    </location>
</feature>
<evidence type="ECO:0000313" key="4">
    <source>
        <dbReference type="EMBL" id="CAK0837719.1"/>
    </source>
</evidence>
<dbReference type="EMBL" id="CAUYUJ010014171">
    <property type="protein sequence ID" value="CAK0837719.1"/>
    <property type="molecule type" value="Genomic_DNA"/>
</dbReference>
<keyword evidence="3" id="KW-0812">Transmembrane</keyword>
<evidence type="ECO:0008006" key="6">
    <source>
        <dbReference type="Google" id="ProtNLM"/>
    </source>
</evidence>
<keyword evidence="5" id="KW-1185">Reference proteome</keyword>
<feature type="transmembrane region" description="Helical" evidence="3">
    <location>
        <begin position="489"/>
        <end position="512"/>
    </location>
</feature>
<feature type="compositionally biased region" description="Polar residues" evidence="2">
    <location>
        <begin position="372"/>
        <end position="382"/>
    </location>
</feature>
<evidence type="ECO:0000313" key="5">
    <source>
        <dbReference type="Proteomes" id="UP001189429"/>
    </source>
</evidence>
<gene>
    <name evidence="4" type="ORF">PCOR1329_LOCUS33838</name>
</gene>
<organism evidence="4 5">
    <name type="scientific">Prorocentrum cordatum</name>
    <dbReference type="NCBI Taxonomy" id="2364126"/>
    <lineage>
        <taxon>Eukaryota</taxon>
        <taxon>Sar</taxon>
        <taxon>Alveolata</taxon>
        <taxon>Dinophyceae</taxon>
        <taxon>Prorocentrales</taxon>
        <taxon>Prorocentraceae</taxon>
        <taxon>Prorocentrum</taxon>
    </lineage>
</organism>
<evidence type="ECO:0000256" key="1">
    <source>
        <dbReference type="SAM" id="Coils"/>
    </source>
</evidence>
<comment type="caution">
    <text evidence="4">The sequence shown here is derived from an EMBL/GenBank/DDBJ whole genome shotgun (WGS) entry which is preliminary data.</text>
</comment>